<evidence type="ECO:0000313" key="2">
    <source>
        <dbReference type="Proteomes" id="UP000295518"/>
    </source>
</evidence>
<name>A0A4V3C327_9MOLU</name>
<proteinExistence type="predicted"/>
<gene>
    <name evidence="1" type="ORF">EI74_0309</name>
</gene>
<dbReference type="Proteomes" id="UP000295518">
    <property type="component" value="Unassembled WGS sequence"/>
</dbReference>
<reference evidence="1 2" key="1">
    <citation type="submission" date="2019-03" db="EMBL/GenBank/DDBJ databases">
        <title>Genomic Encyclopedia of Archaeal and Bacterial Type Strains, Phase II (KMG-II): from individual species to whole genera.</title>
        <authorList>
            <person name="Goeker M."/>
        </authorList>
    </citation>
    <scope>NUCLEOTIDE SEQUENCE [LARGE SCALE GENOMIC DNA]</scope>
    <source>
        <strain evidence="1 2">ATCC 700618</strain>
    </source>
</reference>
<organism evidence="1 2">
    <name type="scientific">Mycoplasma testudineum</name>
    <dbReference type="NCBI Taxonomy" id="244584"/>
    <lineage>
        <taxon>Bacteria</taxon>
        <taxon>Bacillati</taxon>
        <taxon>Mycoplasmatota</taxon>
        <taxon>Mollicutes</taxon>
        <taxon>Mycoplasmataceae</taxon>
        <taxon>Mycoplasma</taxon>
    </lineage>
</organism>
<keyword evidence="2" id="KW-1185">Reference proteome</keyword>
<accession>A0A4V3C327</accession>
<evidence type="ECO:0000313" key="1">
    <source>
        <dbReference type="EMBL" id="TDO20479.1"/>
    </source>
</evidence>
<protein>
    <submittedName>
        <fullName evidence="1">Uncharacterized protein</fullName>
    </submittedName>
</protein>
<sequence>MSKKMSRKSLILFLFGGGIVAIGAGIGIAVSSYNTEISAKNTLISVNQNQAAYITDNASANPSISVLPEFIVTYTGANAASVRIADNAARNVSNYTALVFPGSSVSKLSNISFSVTSLTPSTTGNTMVATLTVQYGTEQVSVNVLVSNSSEDMNSNYTTTAPWRVAKTYAA</sequence>
<comment type="caution">
    <text evidence="1">The sequence shown here is derived from an EMBL/GenBank/DDBJ whole genome shotgun (WGS) entry which is preliminary data.</text>
</comment>
<dbReference type="EMBL" id="SNWN01000010">
    <property type="protein sequence ID" value="TDO20479.1"/>
    <property type="molecule type" value="Genomic_DNA"/>
</dbReference>
<dbReference type="RefSeq" id="WP_094254479.1">
    <property type="nucleotide sequence ID" value="NZ_NNCE01000002.1"/>
</dbReference>
<dbReference type="AlphaFoldDB" id="A0A4V3C327"/>